<evidence type="ECO:0000313" key="2">
    <source>
        <dbReference type="EMBL" id="EHN02205.1"/>
    </source>
</evidence>
<accession>H0GVF1</accession>
<dbReference type="HOGENOM" id="CLU_1355341_0_0_1"/>
<sequence length="202" mass="23222">MSARRFFVCFIYLFINIISINITVTIMPFYCKCNSMSKPEKLSARCLYGCSSFLSQRSLIVTLIGSYNLRRLLLIFLFLFLVFFLVFLSFLLVFCWLFPCVSCLLLTSDPFLAKKRSHSKTTPDARSLITRNHSYQSQPGTVGIYRRISCVTHTHTKIALQAVEGFPAYLVDIALTSSTHPGYFSHLRLCRKFQKYINGSLF</sequence>
<gene>
    <name evidence="2" type="ORF">VIN7_7391</name>
</gene>
<name>H0GVF1_SACCK</name>
<protein>
    <submittedName>
        <fullName evidence="2">Uncharacterized protein</fullName>
    </submittedName>
</protein>
<proteinExistence type="predicted"/>
<evidence type="ECO:0000256" key="1">
    <source>
        <dbReference type="SAM" id="Phobius"/>
    </source>
</evidence>
<keyword evidence="1" id="KW-1133">Transmembrane helix</keyword>
<feature type="transmembrane region" description="Helical" evidence="1">
    <location>
        <begin position="7"/>
        <end position="30"/>
    </location>
</feature>
<evidence type="ECO:0000313" key="3">
    <source>
        <dbReference type="Proteomes" id="UP000009009"/>
    </source>
</evidence>
<keyword evidence="3" id="KW-1185">Reference proteome</keyword>
<feature type="transmembrane region" description="Helical" evidence="1">
    <location>
        <begin position="72"/>
        <end position="99"/>
    </location>
</feature>
<comment type="caution">
    <text evidence="2">The sequence shown here is derived from an EMBL/GenBank/DDBJ whole genome shotgun (WGS) entry which is preliminary data.</text>
</comment>
<dbReference type="EMBL" id="AGVY01000232">
    <property type="protein sequence ID" value="EHN02205.1"/>
    <property type="molecule type" value="Genomic_DNA"/>
</dbReference>
<keyword evidence="1" id="KW-0812">Transmembrane</keyword>
<dbReference type="Proteomes" id="UP000009009">
    <property type="component" value="Unassembled WGS sequence"/>
</dbReference>
<reference evidence="2 3" key="1">
    <citation type="journal article" date="2012" name="FEMS Yeast Res.">
        <title>The genome sequence of the wine yeast VIN7 reveals an allotriploid hybrid genome with Saccharomyces cerevisiae and Saccharomyces kudriavzevii origins.</title>
        <authorList>
            <person name="Borneman A.R."/>
            <person name="Desany B.A."/>
            <person name="Riches D."/>
            <person name="Affourtit J.P."/>
            <person name="Forgan A.H."/>
            <person name="Pretorius I.S."/>
            <person name="Egholm M."/>
            <person name="Chambers P.J."/>
        </authorList>
    </citation>
    <scope>NUCLEOTIDE SEQUENCE [LARGE SCALE GENOMIC DNA]</scope>
    <source>
        <strain evidence="2 3">VIN7</strain>
    </source>
</reference>
<dbReference type="AlphaFoldDB" id="H0GVF1"/>
<keyword evidence="1" id="KW-0472">Membrane</keyword>
<organism evidence="2 3">
    <name type="scientific">Saccharomyces cerevisiae x Saccharomyces kudriavzevii (strain VIN7)</name>
    <name type="common">Yeast</name>
    <dbReference type="NCBI Taxonomy" id="1095631"/>
    <lineage>
        <taxon>Eukaryota</taxon>
        <taxon>Fungi</taxon>
        <taxon>Dikarya</taxon>
        <taxon>Ascomycota</taxon>
        <taxon>Saccharomycotina</taxon>
        <taxon>Saccharomycetes</taxon>
        <taxon>Saccharomycetales</taxon>
        <taxon>Saccharomycetaceae</taxon>
        <taxon>Saccharomyces</taxon>
    </lineage>
</organism>